<evidence type="ECO:0000313" key="1">
    <source>
        <dbReference type="EMBL" id="CAI6359537.1"/>
    </source>
</evidence>
<organism evidence="1 2">
    <name type="scientific">Macrosiphum euphorbiae</name>
    <name type="common">potato aphid</name>
    <dbReference type="NCBI Taxonomy" id="13131"/>
    <lineage>
        <taxon>Eukaryota</taxon>
        <taxon>Metazoa</taxon>
        <taxon>Ecdysozoa</taxon>
        <taxon>Arthropoda</taxon>
        <taxon>Hexapoda</taxon>
        <taxon>Insecta</taxon>
        <taxon>Pterygota</taxon>
        <taxon>Neoptera</taxon>
        <taxon>Paraneoptera</taxon>
        <taxon>Hemiptera</taxon>
        <taxon>Sternorrhyncha</taxon>
        <taxon>Aphidomorpha</taxon>
        <taxon>Aphidoidea</taxon>
        <taxon>Aphididae</taxon>
        <taxon>Macrosiphini</taxon>
        <taxon>Macrosiphum</taxon>
    </lineage>
</organism>
<dbReference type="EMBL" id="CARXXK010000002">
    <property type="protein sequence ID" value="CAI6359537.1"/>
    <property type="molecule type" value="Genomic_DNA"/>
</dbReference>
<name>A0AAV0WVH9_9HEMI</name>
<dbReference type="Proteomes" id="UP001160148">
    <property type="component" value="Unassembled WGS sequence"/>
</dbReference>
<sequence length="79" mass="8801">MQIGDLVLSPGKILSVAPQAYAVFHEAHKSGLSNRYNSVLSRGIVRLGAPFVSPLLFCVHRDRWQRKTKQQLLISNDGN</sequence>
<accession>A0AAV0WVH9</accession>
<proteinExistence type="predicted"/>
<dbReference type="AlphaFoldDB" id="A0AAV0WVH9"/>
<reference evidence="1 2" key="1">
    <citation type="submission" date="2023-01" db="EMBL/GenBank/DDBJ databases">
        <authorList>
            <person name="Whitehead M."/>
        </authorList>
    </citation>
    <scope>NUCLEOTIDE SEQUENCE [LARGE SCALE GENOMIC DNA]</scope>
</reference>
<gene>
    <name evidence="1" type="ORF">MEUPH1_LOCUS14938</name>
</gene>
<evidence type="ECO:0000313" key="2">
    <source>
        <dbReference type="Proteomes" id="UP001160148"/>
    </source>
</evidence>
<comment type="caution">
    <text evidence="1">The sequence shown here is derived from an EMBL/GenBank/DDBJ whole genome shotgun (WGS) entry which is preliminary data.</text>
</comment>
<protein>
    <submittedName>
        <fullName evidence="1">Uncharacterized protein</fullName>
    </submittedName>
</protein>
<keyword evidence="2" id="KW-1185">Reference proteome</keyword>